<dbReference type="SUPFAM" id="SSF51182">
    <property type="entry name" value="RmlC-like cupins"/>
    <property type="match status" value="2"/>
</dbReference>
<evidence type="ECO:0000259" key="1">
    <source>
        <dbReference type="Pfam" id="PF12973"/>
    </source>
</evidence>
<dbReference type="Gene3D" id="2.60.120.10">
    <property type="entry name" value="Jelly Rolls"/>
    <property type="match status" value="1"/>
</dbReference>
<sequence length="274" mass="29790">MCWETLSDLSCRLQRARIRARSAVFIGKKLFSILSAPQHDSSTFRCPAMLVNADFSLRATVSPRQYQWVASPQPGVERVMLDRWGGEKGRATSIVRYAPGACFPRHEHPGGEEILVLAGSFSEEGGRYPAGWYLRNPPGSSHAPYSAEGAVIFVKLRHMRPDDSRRVRVDSRDAAGWRVEDGRAACVLVSDRDEQVSMVRLPPGAGVFADAVEGAEMLVLEGGLAEGAREHGQGTWIRLPAGCHAGFCAARDGALVYLRTGPWAGQAVDQGQAC</sequence>
<protein>
    <submittedName>
        <fullName evidence="2">ChrR cupin-like domain protein</fullName>
    </submittedName>
</protein>
<accession>A0AAI9J4Z2</accession>
<gene>
    <name evidence="2" type="ORF">L566_1522</name>
</gene>
<evidence type="ECO:0000313" key="3">
    <source>
        <dbReference type="Proteomes" id="UP000018679"/>
    </source>
</evidence>
<evidence type="ECO:0000313" key="2">
    <source>
        <dbReference type="EMBL" id="ETH32808.1"/>
    </source>
</evidence>
<dbReference type="InterPro" id="IPR011051">
    <property type="entry name" value="RmlC_Cupin_sf"/>
</dbReference>
<dbReference type="Pfam" id="PF12973">
    <property type="entry name" value="Cupin_7"/>
    <property type="match status" value="1"/>
</dbReference>
<dbReference type="Proteomes" id="UP000018679">
    <property type="component" value="Unassembled WGS sequence"/>
</dbReference>
<organism evidence="2 3">
    <name type="scientific">Bordetella pertussis CHLA-26</name>
    <dbReference type="NCBI Taxonomy" id="1331284"/>
    <lineage>
        <taxon>Bacteria</taxon>
        <taxon>Pseudomonadati</taxon>
        <taxon>Pseudomonadota</taxon>
        <taxon>Betaproteobacteria</taxon>
        <taxon>Burkholderiales</taxon>
        <taxon>Alcaligenaceae</taxon>
        <taxon>Bordetella</taxon>
    </lineage>
</organism>
<comment type="caution">
    <text evidence="2">The sequence shown here is derived from an EMBL/GenBank/DDBJ whole genome shotgun (WGS) entry which is preliminary data.</text>
</comment>
<proteinExistence type="predicted"/>
<dbReference type="InterPro" id="IPR014710">
    <property type="entry name" value="RmlC-like_jellyroll"/>
</dbReference>
<dbReference type="CDD" id="cd20303">
    <property type="entry name" value="cupin_ChrR_1"/>
    <property type="match status" value="1"/>
</dbReference>
<reference evidence="2 3" key="1">
    <citation type="journal article" date="2013" name="Genome Announc.">
        <title>Genome Sequences of 28 Bordetella pertussis U.S. Outbreak Strains Dating from 2010 to 2012.</title>
        <authorList>
            <person name="Harvill E.T."/>
            <person name="Goodfield L.L."/>
            <person name="Ivanov Y."/>
            <person name="Meyer J.A."/>
            <person name="Newth C."/>
            <person name="Cassiday P."/>
            <person name="Tondella M.L."/>
            <person name="Liao P."/>
            <person name="Zimmerman J."/>
            <person name="Meert K."/>
            <person name="Wessel D."/>
            <person name="Berger J."/>
            <person name="Dean J.M."/>
            <person name="Holubkov R."/>
            <person name="Burr J."/>
            <person name="Liu T."/>
            <person name="Brinkac L."/>
            <person name="Kim M."/>
            <person name="Losada L."/>
        </authorList>
    </citation>
    <scope>NUCLEOTIDE SEQUENCE [LARGE SCALE GENOMIC DNA]</scope>
    <source>
        <strain evidence="2 3">CHLA-26</strain>
    </source>
</reference>
<dbReference type="EMBL" id="AXSB02000005">
    <property type="protein sequence ID" value="ETH32808.1"/>
    <property type="molecule type" value="Genomic_DNA"/>
</dbReference>
<dbReference type="InterPro" id="IPR025979">
    <property type="entry name" value="ChrR-like_cupin_dom"/>
</dbReference>
<dbReference type="AlphaFoldDB" id="A0AAI9J4Z2"/>
<name>A0AAI9J4Z2_BORPT</name>
<feature type="domain" description="ChrR-like cupin" evidence="1">
    <location>
        <begin position="58"/>
        <end position="159"/>
    </location>
</feature>